<protein>
    <recommendedName>
        <fullName evidence="2">Macrodomain Ori protein</fullName>
    </recommendedName>
</protein>
<dbReference type="AlphaFoldDB" id="A0A0S2K7K7"/>
<organism evidence="3 4">
    <name type="scientific">Pseudoalteromonas phenolica</name>
    <dbReference type="NCBI Taxonomy" id="161398"/>
    <lineage>
        <taxon>Bacteria</taxon>
        <taxon>Pseudomonadati</taxon>
        <taxon>Pseudomonadota</taxon>
        <taxon>Gammaproteobacteria</taxon>
        <taxon>Alteromonadales</taxon>
        <taxon>Pseudoalteromonadaceae</taxon>
        <taxon>Pseudoalteromonas</taxon>
    </lineage>
</organism>
<evidence type="ECO:0000256" key="1">
    <source>
        <dbReference type="ARBA" id="ARBA00093464"/>
    </source>
</evidence>
<evidence type="ECO:0000256" key="2">
    <source>
        <dbReference type="ARBA" id="ARBA00093628"/>
    </source>
</evidence>
<dbReference type="STRING" id="161398.PP2015_3696"/>
<dbReference type="OrthoDB" id="3078806at2"/>
<dbReference type="PATRIC" id="fig|161398.10.peg.3775"/>
<evidence type="ECO:0000313" key="3">
    <source>
        <dbReference type="EMBL" id="ALO44168.1"/>
    </source>
</evidence>
<accession>A0A0S2K7K7</accession>
<sequence>MIADIRPGSKKFYAEEHFFGGIDRSGFFTISEANYLIHYGHTLKGLYDGSLMPETETEHKFVAALESEEPVMLYEHKLWQKFLYAVYRASHRSSAVSNSKGSMSPTDFYNEMFHDAY</sequence>
<evidence type="ECO:0000313" key="4">
    <source>
        <dbReference type="Proteomes" id="UP000061457"/>
    </source>
</evidence>
<dbReference type="RefSeq" id="WP_058032048.1">
    <property type="nucleotide sequence ID" value="NZ_CP013188.1"/>
</dbReference>
<dbReference type="Proteomes" id="UP000061457">
    <property type="component" value="Chromosome II"/>
</dbReference>
<keyword evidence="4" id="KW-1185">Reference proteome</keyword>
<gene>
    <name evidence="3" type="ORF">PP2015_3696</name>
</gene>
<dbReference type="InterPro" id="IPR007335">
    <property type="entry name" value="DUF413"/>
</dbReference>
<dbReference type="Pfam" id="PF04219">
    <property type="entry name" value="DUF413"/>
    <property type="match status" value="1"/>
</dbReference>
<dbReference type="EMBL" id="CP013188">
    <property type="protein sequence ID" value="ALO44168.1"/>
    <property type="molecule type" value="Genomic_DNA"/>
</dbReference>
<proteinExistence type="inferred from homology"/>
<reference evidence="3 4" key="1">
    <citation type="submission" date="2015-11" db="EMBL/GenBank/DDBJ databases">
        <authorList>
            <person name="Zhang Y."/>
            <person name="Guo Z."/>
        </authorList>
    </citation>
    <scope>NUCLEOTIDE SEQUENCE [LARGE SCALE GENOMIC DNA]</scope>
    <source>
        <strain evidence="3 4">KCTC 12086</strain>
    </source>
</reference>
<comment type="similarity">
    <text evidence="1">Belongs to the MaoP family.</text>
</comment>
<dbReference type="KEGG" id="pphe:PP2015_3696"/>
<name>A0A0S2K7K7_9GAMM</name>